<name>A0A139KNE8_9BACE</name>
<dbReference type="Gene3D" id="2.40.10.10">
    <property type="entry name" value="Trypsin-like serine proteases"/>
    <property type="match status" value="2"/>
</dbReference>
<accession>A0A139KNE8</accession>
<gene>
    <name evidence="1" type="ORF">HMPREF2531_05252</name>
</gene>
<dbReference type="InterPro" id="IPR009003">
    <property type="entry name" value="Peptidase_S1_PA"/>
</dbReference>
<evidence type="ECO:0000313" key="2">
    <source>
        <dbReference type="Proteomes" id="UP000070319"/>
    </source>
</evidence>
<protein>
    <recommendedName>
        <fullName evidence="3">Serine protease</fullName>
    </recommendedName>
</protein>
<proteinExistence type="predicted"/>
<sequence length="270" mass="30328">MDEWVPVIKNTNKSIVRIVLYCEGEIVSEGTGTIISATGIVLTAWHVVETCNYYVNKKKDYSLFVFTAKGRFLYKLCSTQFFIGMPLIEDEKLELEIDLALLEPLQPVIFDNYLVPVISQINVEMGSDLLICGYSEETPNFMDFQSIGAKMFKGQLNEEFKREMKLNEGSLKPPTYKSGILAHTTHVYVENPSLHYQYLHIDNGAHGGMSGGPIIDSKGQFIAVLTQRTTVRSNVMAEHTLLKFEVPSGNSIGITLNFLEHVFRASGFKL</sequence>
<organism evidence="1">
    <name type="scientific">Bacteroides intestinalis</name>
    <dbReference type="NCBI Taxonomy" id="329854"/>
    <lineage>
        <taxon>Bacteria</taxon>
        <taxon>Pseudomonadati</taxon>
        <taxon>Bacteroidota</taxon>
        <taxon>Bacteroidia</taxon>
        <taxon>Bacteroidales</taxon>
        <taxon>Bacteroidaceae</taxon>
        <taxon>Bacteroides</taxon>
    </lineage>
</organism>
<dbReference type="EMBL" id="LTDF01000177">
    <property type="protein sequence ID" value="KXT40705.1"/>
    <property type="molecule type" value="Genomic_DNA"/>
</dbReference>
<dbReference type="AlphaFoldDB" id="A0A139KNE8"/>
<dbReference type="Pfam" id="PF13365">
    <property type="entry name" value="Trypsin_2"/>
    <property type="match status" value="1"/>
</dbReference>
<dbReference type="Proteomes" id="UP000070319">
    <property type="component" value="Unassembled WGS sequence"/>
</dbReference>
<dbReference type="RefSeq" id="WP_061438286.1">
    <property type="nucleotide sequence ID" value="NZ_KQ968741.1"/>
</dbReference>
<dbReference type="PATRIC" id="fig|329854.7.peg.5322"/>
<reference evidence="1 2" key="1">
    <citation type="submission" date="2016-02" db="EMBL/GenBank/DDBJ databases">
        <authorList>
            <person name="Wen L."/>
            <person name="He K."/>
            <person name="Yang H."/>
        </authorList>
    </citation>
    <scope>NUCLEOTIDE SEQUENCE [LARGE SCALE GENOMIC DNA]</scope>
    <source>
        <strain evidence="1 2">KLE1704</strain>
    </source>
</reference>
<evidence type="ECO:0008006" key="3">
    <source>
        <dbReference type="Google" id="ProtNLM"/>
    </source>
</evidence>
<comment type="caution">
    <text evidence="1">The sequence shown here is derived from an EMBL/GenBank/DDBJ whole genome shotgun (WGS) entry which is preliminary data.</text>
</comment>
<dbReference type="InterPro" id="IPR043504">
    <property type="entry name" value="Peptidase_S1_PA_chymotrypsin"/>
</dbReference>
<evidence type="ECO:0000313" key="1">
    <source>
        <dbReference type="EMBL" id="KXT40705.1"/>
    </source>
</evidence>
<dbReference type="SUPFAM" id="SSF50494">
    <property type="entry name" value="Trypsin-like serine proteases"/>
    <property type="match status" value="1"/>
</dbReference>